<dbReference type="EMBL" id="JTDO01000021">
    <property type="protein sequence ID" value="KLT72073.1"/>
    <property type="molecule type" value="Genomic_DNA"/>
</dbReference>
<organism evidence="1 2">
    <name type="scientific">Neisseria arctica</name>
    <dbReference type="NCBI Taxonomy" id="1470200"/>
    <lineage>
        <taxon>Bacteria</taxon>
        <taxon>Pseudomonadati</taxon>
        <taxon>Pseudomonadota</taxon>
        <taxon>Betaproteobacteria</taxon>
        <taxon>Neisseriales</taxon>
        <taxon>Neisseriaceae</taxon>
        <taxon>Neisseria</taxon>
    </lineage>
</organism>
<gene>
    <name evidence="1" type="ORF">PL75_10025</name>
</gene>
<comment type="caution">
    <text evidence="1">The sequence shown here is derived from an EMBL/GenBank/DDBJ whole genome shotgun (WGS) entry which is preliminary data.</text>
</comment>
<keyword evidence="2" id="KW-1185">Reference proteome</keyword>
<reference evidence="1 2" key="1">
    <citation type="submission" date="2014-11" db="EMBL/GenBank/DDBJ databases">
        <title>Genome of a novel goose pathogen.</title>
        <authorList>
            <person name="Hansen C.M."/>
            <person name="Hueffer K."/>
            <person name="Choi S.C."/>
        </authorList>
    </citation>
    <scope>NUCLEOTIDE SEQUENCE [LARGE SCALE GENOMIC DNA]</scope>
    <source>
        <strain evidence="1 2">KH1503</strain>
    </source>
</reference>
<proteinExistence type="predicted"/>
<name>A0A0J1C1B9_9NEIS</name>
<dbReference type="AlphaFoldDB" id="A0A0J1C1B9"/>
<protein>
    <submittedName>
        <fullName evidence="1">Uncharacterized protein</fullName>
    </submittedName>
</protein>
<dbReference type="RefSeq" id="WP_047761802.1">
    <property type="nucleotide sequence ID" value="NZ_CP091510.1"/>
</dbReference>
<accession>A0A0J1C1B9</accession>
<evidence type="ECO:0000313" key="1">
    <source>
        <dbReference type="EMBL" id="KLT72073.1"/>
    </source>
</evidence>
<evidence type="ECO:0000313" key="2">
    <source>
        <dbReference type="Proteomes" id="UP000036027"/>
    </source>
</evidence>
<sequence>MEVPYYEPETEAATEAAEVVSEAAWEQNQDAKAGYVTLNELSCTEQDSRYFGVAKSVVFLEVFDEDMRAWVPNQTDLKPAWDGCMKGSETDFDLTLPDGSFVRVIGSEQKMQAYSSDDKLLLTLRSS</sequence>
<dbReference type="Proteomes" id="UP000036027">
    <property type="component" value="Unassembled WGS sequence"/>
</dbReference>
<dbReference type="PATRIC" id="fig|1470200.3.peg.1276"/>